<dbReference type="GO" id="GO:0006869">
    <property type="term" value="P:lipid transport"/>
    <property type="evidence" value="ECO:0007669"/>
    <property type="project" value="InterPro"/>
</dbReference>
<sequence>MASSMLIKVTYLVVICLVLGISLTNANLSCGEMHHKTSPCVGFIQNIDSSVPAPCCEGIKTMYDNAKTPADHQDVCRCLKPTLQNIPRLNLDALANLAGNCGVDLHYKFTPDIDCDKYISDH</sequence>
<keyword evidence="4" id="KW-0813">Transport</keyword>
<dbReference type="SUPFAM" id="SSF47699">
    <property type="entry name" value="Bifunctional inhibitor/lipid-transfer protein/seed storage 2S albumin"/>
    <property type="match status" value="1"/>
</dbReference>
<dbReference type="OrthoDB" id="1890443at2759"/>
<dbReference type="SMART" id="SM00499">
    <property type="entry name" value="AAI"/>
    <property type="match status" value="1"/>
</dbReference>
<evidence type="ECO:0000313" key="7">
    <source>
        <dbReference type="EMBL" id="GAU35415.1"/>
    </source>
</evidence>
<keyword evidence="2 5" id="KW-0732">Signal</keyword>
<evidence type="ECO:0000256" key="4">
    <source>
        <dbReference type="RuleBase" id="RU000628"/>
    </source>
</evidence>
<reference evidence="8" key="1">
    <citation type="journal article" date="2017" name="Front. Plant Sci.">
        <title>Climate Clever Clovers: New Paradigm to Reduce the Environmental Footprint of Ruminants by Breeding Low Methanogenic Forages Utilizing Haplotype Variation.</title>
        <authorList>
            <person name="Kaur P."/>
            <person name="Appels R."/>
            <person name="Bayer P.E."/>
            <person name="Keeble-Gagnere G."/>
            <person name="Wang J."/>
            <person name="Hirakawa H."/>
            <person name="Shirasawa K."/>
            <person name="Vercoe P."/>
            <person name="Stefanova K."/>
            <person name="Durmic Z."/>
            <person name="Nichols P."/>
            <person name="Revell C."/>
            <person name="Isobe S.N."/>
            <person name="Edwards D."/>
            <person name="Erskine W."/>
        </authorList>
    </citation>
    <scope>NUCLEOTIDE SEQUENCE [LARGE SCALE GENOMIC DNA]</scope>
    <source>
        <strain evidence="8">cv. Daliak</strain>
    </source>
</reference>
<gene>
    <name evidence="7" type="ORF">TSUD_160660</name>
</gene>
<evidence type="ECO:0000256" key="2">
    <source>
        <dbReference type="ARBA" id="ARBA00022729"/>
    </source>
</evidence>
<evidence type="ECO:0000313" key="8">
    <source>
        <dbReference type="Proteomes" id="UP000242715"/>
    </source>
</evidence>
<dbReference type="EMBL" id="DF973589">
    <property type="protein sequence ID" value="GAU35415.1"/>
    <property type="molecule type" value="Genomic_DNA"/>
</dbReference>
<comment type="similarity">
    <text evidence="1 4">Belongs to the plant LTP family.</text>
</comment>
<dbReference type="Proteomes" id="UP000242715">
    <property type="component" value="Unassembled WGS sequence"/>
</dbReference>
<keyword evidence="8" id="KW-1185">Reference proteome</keyword>
<name>A0A2Z6NHK6_TRISU</name>
<dbReference type="Gene3D" id="1.10.110.10">
    <property type="entry name" value="Plant lipid-transfer and hydrophobic proteins"/>
    <property type="match status" value="1"/>
</dbReference>
<evidence type="ECO:0000259" key="6">
    <source>
        <dbReference type="SMART" id="SM00499"/>
    </source>
</evidence>
<evidence type="ECO:0000256" key="3">
    <source>
        <dbReference type="ARBA" id="ARBA00023157"/>
    </source>
</evidence>
<dbReference type="GO" id="GO:0008289">
    <property type="term" value="F:lipid binding"/>
    <property type="evidence" value="ECO:0007669"/>
    <property type="project" value="UniProtKB-KW"/>
</dbReference>
<dbReference type="InterPro" id="IPR000528">
    <property type="entry name" value="Plant_nsLTP"/>
</dbReference>
<dbReference type="InterPro" id="IPR016140">
    <property type="entry name" value="Bifunc_inhib/LTP/seed_store"/>
</dbReference>
<protein>
    <recommendedName>
        <fullName evidence="4">Non-specific lipid-transfer protein</fullName>
    </recommendedName>
</protein>
<keyword evidence="4" id="KW-0446">Lipid-binding</keyword>
<dbReference type="Pfam" id="PF00234">
    <property type="entry name" value="Tryp_alpha_amyl"/>
    <property type="match status" value="1"/>
</dbReference>
<dbReference type="PANTHER" id="PTHR33076">
    <property type="entry name" value="NON-SPECIFIC LIPID-TRANSFER PROTEIN 2-RELATED"/>
    <property type="match status" value="1"/>
</dbReference>
<feature type="chain" id="PRO_5016428578" description="Non-specific lipid-transfer protein" evidence="5">
    <location>
        <begin position="27"/>
        <end position="122"/>
    </location>
</feature>
<dbReference type="AlphaFoldDB" id="A0A2Z6NHK6"/>
<feature type="signal peptide" evidence="5">
    <location>
        <begin position="1"/>
        <end position="26"/>
    </location>
</feature>
<dbReference type="PRINTS" id="PR00382">
    <property type="entry name" value="LIPIDTRNSFER"/>
</dbReference>
<evidence type="ECO:0000256" key="1">
    <source>
        <dbReference type="ARBA" id="ARBA00009748"/>
    </source>
</evidence>
<accession>A0A2Z6NHK6</accession>
<dbReference type="InterPro" id="IPR036312">
    <property type="entry name" value="Bifun_inhib/LTP/seed_sf"/>
</dbReference>
<proteinExistence type="inferred from homology"/>
<feature type="domain" description="Bifunctional inhibitor/plant lipid transfer protein/seed storage helical" evidence="6">
    <location>
        <begin position="30"/>
        <end position="115"/>
    </location>
</feature>
<comment type="function">
    <text evidence="4">Plant non-specific lipid-transfer proteins transfer phospholipids as well as galactolipids across membranes. May play a role in wax or cutin deposition in the cell walls of expanding epidermal cells and certain secretory tissues.</text>
</comment>
<evidence type="ECO:0000256" key="5">
    <source>
        <dbReference type="SAM" id="SignalP"/>
    </source>
</evidence>
<keyword evidence="3" id="KW-1015">Disulfide bond</keyword>
<organism evidence="7 8">
    <name type="scientific">Trifolium subterraneum</name>
    <name type="common">Subterranean clover</name>
    <dbReference type="NCBI Taxonomy" id="3900"/>
    <lineage>
        <taxon>Eukaryota</taxon>
        <taxon>Viridiplantae</taxon>
        <taxon>Streptophyta</taxon>
        <taxon>Embryophyta</taxon>
        <taxon>Tracheophyta</taxon>
        <taxon>Spermatophyta</taxon>
        <taxon>Magnoliopsida</taxon>
        <taxon>eudicotyledons</taxon>
        <taxon>Gunneridae</taxon>
        <taxon>Pentapetalae</taxon>
        <taxon>rosids</taxon>
        <taxon>fabids</taxon>
        <taxon>Fabales</taxon>
        <taxon>Fabaceae</taxon>
        <taxon>Papilionoideae</taxon>
        <taxon>50 kb inversion clade</taxon>
        <taxon>NPAAA clade</taxon>
        <taxon>Hologalegina</taxon>
        <taxon>IRL clade</taxon>
        <taxon>Trifolieae</taxon>
        <taxon>Trifolium</taxon>
    </lineage>
</organism>
<dbReference type="CDD" id="cd01960">
    <property type="entry name" value="nsLTP1"/>
    <property type="match status" value="1"/>
</dbReference>